<dbReference type="RefSeq" id="WP_083602510.1">
    <property type="nucleotide sequence ID" value="NZ_MRCB01000044.1"/>
</dbReference>
<dbReference type="AlphaFoldDB" id="A0A1U7H823"/>
<comment type="caution">
    <text evidence="3">The sequence shown here is derived from an EMBL/GenBank/DDBJ whole genome shotgun (WGS) entry which is preliminary data.</text>
</comment>
<evidence type="ECO:0000256" key="1">
    <source>
        <dbReference type="SAM" id="SignalP"/>
    </source>
</evidence>
<dbReference type="Gene3D" id="3.10.310.50">
    <property type="match status" value="1"/>
</dbReference>
<keyword evidence="4" id="KW-1185">Reference proteome</keyword>
<evidence type="ECO:0000313" key="4">
    <source>
        <dbReference type="Proteomes" id="UP000186868"/>
    </source>
</evidence>
<sequence>MKALTFKPQAAIFLSSLSLVVLSSLPSQALTVQEVPNPRQTNGGWVTDMADILTPKTEAQLNQMISELEANNSAEIAVVTVPETAPAASPKEFATALFNYWGIGKADRDNGVLFLISKGDRRVEIETGYGIEGILPDAKVGRIIDTEITPQFKQGNFDSGTLVGTRAIIVALDPSLSKQLKFPW</sequence>
<evidence type="ECO:0000313" key="3">
    <source>
        <dbReference type="EMBL" id="OKH18984.1"/>
    </source>
</evidence>
<dbReference type="Pfam" id="PF04536">
    <property type="entry name" value="TPM_phosphatase"/>
    <property type="match status" value="1"/>
</dbReference>
<evidence type="ECO:0000259" key="2">
    <source>
        <dbReference type="Pfam" id="PF04536"/>
    </source>
</evidence>
<proteinExistence type="predicted"/>
<accession>A0A1U7H823</accession>
<keyword evidence="1" id="KW-0732">Signal</keyword>
<feature type="signal peptide" evidence="1">
    <location>
        <begin position="1"/>
        <end position="29"/>
    </location>
</feature>
<name>A0A1U7H823_9CYAN</name>
<dbReference type="InterPro" id="IPR007621">
    <property type="entry name" value="TPM_dom"/>
</dbReference>
<dbReference type="PANTHER" id="PTHR30373:SF2">
    <property type="entry name" value="UPF0603 PROTEIN YGCG"/>
    <property type="match status" value="1"/>
</dbReference>
<dbReference type="OrthoDB" id="9810918at2"/>
<dbReference type="PANTHER" id="PTHR30373">
    <property type="entry name" value="UPF0603 PROTEIN YGCG"/>
    <property type="match status" value="1"/>
</dbReference>
<protein>
    <recommendedName>
        <fullName evidence="2">TPM domain-containing protein</fullName>
    </recommendedName>
</protein>
<dbReference type="EMBL" id="MRCB01000044">
    <property type="protein sequence ID" value="OKH18984.1"/>
    <property type="molecule type" value="Genomic_DNA"/>
</dbReference>
<reference evidence="3 4" key="1">
    <citation type="submission" date="2016-11" db="EMBL/GenBank/DDBJ databases">
        <title>Draft Genome Sequences of Nine Cyanobacterial Strains from Diverse Habitats.</title>
        <authorList>
            <person name="Zhu T."/>
            <person name="Hou S."/>
            <person name="Lu X."/>
            <person name="Hess W.R."/>
        </authorList>
    </citation>
    <scope>NUCLEOTIDE SEQUENCE [LARGE SCALE GENOMIC DNA]</scope>
    <source>
        <strain evidence="3 4">NIES-593</strain>
    </source>
</reference>
<dbReference type="STRING" id="1921803.NIES593_21510"/>
<feature type="domain" description="TPM" evidence="2">
    <location>
        <begin position="46"/>
        <end position="169"/>
    </location>
</feature>
<gene>
    <name evidence="3" type="ORF">NIES593_21510</name>
</gene>
<organism evidence="3 4">
    <name type="scientific">Hydrococcus rivularis NIES-593</name>
    <dbReference type="NCBI Taxonomy" id="1921803"/>
    <lineage>
        <taxon>Bacteria</taxon>
        <taxon>Bacillati</taxon>
        <taxon>Cyanobacteriota</taxon>
        <taxon>Cyanophyceae</taxon>
        <taxon>Pleurocapsales</taxon>
        <taxon>Hydrococcaceae</taxon>
        <taxon>Hydrococcus</taxon>
    </lineage>
</organism>
<feature type="chain" id="PRO_5013024670" description="TPM domain-containing protein" evidence="1">
    <location>
        <begin position="30"/>
        <end position="184"/>
    </location>
</feature>
<dbReference type="Proteomes" id="UP000186868">
    <property type="component" value="Unassembled WGS sequence"/>
</dbReference>